<gene>
    <name evidence="3" type="ORF">HO173_000320</name>
</gene>
<sequence length="171" mass="19789">MDYLFAAWTVIYFIAYPIFYILKFILFLSAIITAPLLHLGHYCLYACWYVLRGLGKFETLYIFFGIAMLVGLVTGTSLHYVSGFITSILDLDSLPEEQRGRTLASYRAEKQERRDAKDPIMELRQKDESLQGNDLRLREDYMNWSLSKQGRGRGGPRFNTILEEEDTSDGF</sequence>
<feature type="transmembrane region" description="Helical" evidence="2">
    <location>
        <begin position="6"/>
        <end position="39"/>
    </location>
</feature>
<evidence type="ECO:0000256" key="1">
    <source>
        <dbReference type="SAM" id="MobiDB-lite"/>
    </source>
</evidence>
<dbReference type="AlphaFoldDB" id="A0A8H6G6Y9"/>
<keyword evidence="4" id="KW-1185">Reference proteome</keyword>
<comment type="caution">
    <text evidence="3">The sequence shown here is derived from an EMBL/GenBank/DDBJ whole genome shotgun (WGS) entry which is preliminary data.</text>
</comment>
<feature type="region of interest" description="Disordered" evidence="1">
    <location>
        <begin position="147"/>
        <end position="171"/>
    </location>
</feature>
<dbReference type="EMBL" id="JACCJC010000001">
    <property type="protein sequence ID" value="KAF6241609.1"/>
    <property type="molecule type" value="Genomic_DNA"/>
</dbReference>
<feature type="compositionally biased region" description="Acidic residues" evidence="1">
    <location>
        <begin position="162"/>
        <end position="171"/>
    </location>
</feature>
<dbReference type="OrthoDB" id="4502894at2759"/>
<dbReference type="RefSeq" id="XP_037170849.1">
    <property type="nucleotide sequence ID" value="XM_037302270.1"/>
</dbReference>
<dbReference type="GeneID" id="59282000"/>
<keyword evidence="2" id="KW-0812">Transmembrane</keyword>
<reference evidence="3 4" key="1">
    <citation type="journal article" date="2020" name="Genomics">
        <title>Complete, high-quality genomes from long-read metagenomic sequencing of two wolf lichen thalli reveals enigmatic genome architecture.</title>
        <authorList>
            <person name="McKenzie S.K."/>
            <person name="Walston R.F."/>
            <person name="Allen J.L."/>
        </authorList>
    </citation>
    <scope>NUCLEOTIDE SEQUENCE [LARGE SCALE GENOMIC DNA]</scope>
    <source>
        <strain evidence="3">WasteWater2</strain>
    </source>
</reference>
<protein>
    <submittedName>
        <fullName evidence="3">Uncharacterized protein</fullName>
    </submittedName>
</protein>
<organism evidence="3 4">
    <name type="scientific">Letharia columbiana</name>
    <dbReference type="NCBI Taxonomy" id="112416"/>
    <lineage>
        <taxon>Eukaryota</taxon>
        <taxon>Fungi</taxon>
        <taxon>Dikarya</taxon>
        <taxon>Ascomycota</taxon>
        <taxon>Pezizomycotina</taxon>
        <taxon>Lecanoromycetes</taxon>
        <taxon>OSLEUM clade</taxon>
        <taxon>Lecanoromycetidae</taxon>
        <taxon>Lecanorales</taxon>
        <taxon>Lecanorineae</taxon>
        <taxon>Parmeliaceae</taxon>
        <taxon>Letharia</taxon>
    </lineage>
</organism>
<keyword evidence="2" id="KW-0472">Membrane</keyword>
<feature type="transmembrane region" description="Helical" evidence="2">
    <location>
        <begin position="60"/>
        <end position="81"/>
    </location>
</feature>
<proteinExistence type="predicted"/>
<keyword evidence="2" id="KW-1133">Transmembrane helix</keyword>
<evidence type="ECO:0000313" key="3">
    <source>
        <dbReference type="EMBL" id="KAF6241609.1"/>
    </source>
</evidence>
<name>A0A8H6G6Y9_9LECA</name>
<evidence type="ECO:0000256" key="2">
    <source>
        <dbReference type="SAM" id="Phobius"/>
    </source>
</evidence>
<accession>A0A8H6G6Y9</accession>
<evidence type="ECO:0000313" key="4">
    <source>
        <dbReference type="Proteomes" id="UP000578531"/>
    </source>
</evidence>
<dbReference type="Proteomes" id="UP000578531">
    <property type="component" value="Unassembled WGS sequence"/>
</dbReference>